<keyword evidence="3" id="KW-0862">Zinc</keyword>
<dbReference type="PANTHER" id="PTHR10907:SF47">
    <property type="entry name" value="REGUCALCIN"/>
    <property type="match status" value="1"/>
</dbReference>
<protein>
    <submittedName>
        <fullName evidence="6">SMP-30/gluconolactonase/LRE family protein</fullName>
    </submittedName>
</protein>
<evidence type="ECO:0000313" key="7">
    <source>
        <dbReference type="Proteomes" id="UP000428260"/>
    </source>
</evidence>
<dbReference type="Proteomes" id="UP000428260">
    <property type="component" value="Chromosome"/>
</dbReference>
<organism evidence="6 7">
    <name type="scientific">Maribellus comscasis</name>
    <dbReference type="NCBI Taxonomy" id="2681766"/>
    <lineage>
        <taxon>Bacteria</taxon>
        <taxon>Pseudomonadati</taxon>
        <taxon>Bacteroidota</taxon>
        <taxon>Bacteroidia</taxon>
        <taxon>Marinilabiliales</taxon>
        <taxon>Prolixibacteraceae</taxon>
        <taxon>Maribellus</taxon>
    </lineage>
</organism>
<dbReference type="InterPro" id="IPR005511">
    <property type="entry name" value="SMP-30"/>
</dbReference>
<dbReference type="GO" id="GO:0019853">
    <property type="term" value="P:L-ascorbic acid biosynthetic process"/>
    <property type="evidence" value="ECO:0007669"/>
    <property type="project" value="TreeGrafter"/>
</dbReference>
<comment type="cofactor">
    <cofactor evidence="3">
        <name>Zn(2+)</name>
        <dbReference type="ChEBI" id="CHEBI:29105"/>
    </cofactor>
    <text evidence="3">Binds 1 divalent metal cation per subunit.</text>
</comment>
<dbReference type="Pfam" id="PF08450">
    <property type="entry name" value="SGL"/>
    <property type="match status" value="1"/>
</dbReference>
<feature type="binding site" evidence="3">
    <location>
        <position position="38"/>
    </location>
    <ligand>
        <name>a divalent metal cation</name>
        <dbReference type="ChEBI" id="CHEBI:60240"/>
    </ligand>
</feature>
<gene>
    <name evidence="6" type="ORF">GM418_14990</name>
</gene>
<feature type="domain" description="SMP-30/Gluconolactonase/LRE-like region" evidence="5">
    <location>
        <begin position="36"/>
        <end position="279"/>
    </location>
</feature>
<evidence type="ECO:0000256" key="4">
    <source>
        <dbReference type="SAM" id="SignalP"/>
    </source>
</evidence>
<keyword evidence="4" id="KW-0732">Signal</keyword>
<feature type="signal peptide" evidence="4">
    <location>
        <begin position="1"/>
        <end position="17"/>
    </location>
</feature>
<reference evidence="6 7" key="1">
    <citation type="submission" date="2019-11" db="EMBL/GenBank/DDBJ databases">
        <authorList>
            <person name="Zheng R.K."/>
            <person name="Sun C.M."/>
        </authorList>
    </citation>
    <scope>NUCLEOTIDE SEQUENCE [LARGE SCALE GENOMIC DNA]</scope>
    <source>
        <strain evidence="6 7">WC007</strain>
    </source>
</reference>
<evidence type="ECO:0000256" key="1">
    <source>
        <dbReference type="ARBA" id="ARBA00008853"/>
    </source>
</evidence>
<name>A0A6I6K631_9BACT</name>
<sequence>MKNIISIFILAAFIAVACSTQKTNDVELVIDSRSDLGEGALWDYRTGELMWINITGKILNFYNPKTGNNKEMFTGQMIGTVVPTEAGKVLVALQNGIYMLEPETGTKSLIVDPEEDIASNRFNDGKCDPSGRFWAGTLSLNGGSGAAALYRLDSDSSVHTMVKNVSISNGIVWSNDYKKMYYIDTPTQKVMVYDYDNASGNISHPEVAVDVPSEIGSPDGMTIDADGNLWVALWGGSAVGCWNPETGKLLRKIEVPAKNVTSCAFGGDDLETLYITTARQSTTKEELEKFPHAGGVFKTNPGVKGVKAYYFDDI</sequence>
<feature type="binding site" evidence="3">
    <location>
        <position position="121"/>
    </location>
    <ligand>
        <name>substrate</name>
    </ligand>
</feature>
<dbReference type="InterPro" id="IPR011042">
    <property type="entry name" value="6-blade_b-propeller_TolB-like"/>
</dbReference>
<keyword evidence="3" id="KW-0479">Metal-binding</keyword>
<dbReference type="GO" id="GO:0005509">
    <property type="term" value="F:calcium ion binding"/>
    <property type="evidence" value="ECO:0007669"/>
    <property type="project" value="TreeGrafter"/>
</dbReference>
<dbReference type="Gene3D" id="2.120.10.30">
    <property type="entry name" value="TolB, C-terminal domain"/>
    <property type="match status" value="1"/>
</dbReference>
<feature type="binding site" evidence="3">
    <location>
        <position position="169"/>
    </location>
    <ligand>
        <name>a divalent metal cation</name>
        <dbReference type="ChEBI" id="CHEBI:60240"/>
    </ligand>
</feature>
<feature type="binding site" evidence="3">
    <location>
        <position position="219"/>
    </location>
    <ligand>
        <name>a divalent metal cation</name>
        <dbReference type="ChEBI" id="CHEBI:60240"/>
    </ligand>
</feature>
<dbReference type="PROSITE" id="PS51257">
    <property type="entry name" value="PROKAR_LIPOPROTEIN"/>
    <property type="match status" value="1"/>
</dbReference>
<dbReference type="SUPFAM" id="SSF63829">
    <property type="entry name" value="Calcium-dependent phosphotriesterase"/>
    <property type="match status" value="1"/>
</dbReference>
<feature type="active site" description="Proton donor/acceptor" evidence="2">
    <location>
        <position position="219"/>
    </location>
</feature>
<dbReference type="KEGG" id="mcos:GM418_14990"/>
<evidence type="ECO:0000256" key="2">
    <source>
        <dbReference type="PIRSR" id="PIRSR605511-1"/>
    </source>
</evidence>
<dbReference type="PANTHER" id="PTHR10907">
    <property type="entry name" value="REGUCALCIN"/>
    <property type="match status" value="1"/>
</dbReference>
<dbReference type="InterPro" id="IPR013658">
    <property type="entry name" value="SGL"/>
</dbReference>
<evidence type="ECO:0000313" key="6">
    <source>
        <dbReference type="EMBL" id="QGY48127.1"/>
    </source>
</evidence>
<evidence type="ECO:0000256" key="3">
    <source>
        <dbReference type="PIRSR" id="PIRSR605511-2"/>
    </source>
</evidence>
<dbReference type="AlphaFoldDB" id="A0A6I6K631"/>
<dbReference type="EMBL" id="CP046401">
    <property type="protein sequence ID" value="QGY48127.1"/>
    <property type="molecule type" value="Genomic_DNA"/>
</dbReference>
<feature type="chain" id="PRO_5026003924" evidence="4">
    <location>
        <begin position="18"/>
        <end position="314"/>
    </location>
</feature>
<proteinExistence type="inferred from homology"/>
<dbReference type="GO" id="GO:0004341">
    <property type="term" value="F:gluconolactonase activity"/>
    <property type="evidence" value="ECO:0007669"/>
    <property type="project" value="TreeGrafter"/>
</dbReference>
<feature type="binding site" evidence="3">
    <location>
        <position position="123"/>
    </location>
    <ligand>
        <name>substrate</name>
    </ligand>
</feature>
<keyword evidence="7" id="KW-1185">Reference proteome</keyword>
<comment type="similarity">
    <text evidence="1">Belongs to the SMP-30/CGR1 family.</text>
</comment>
<accession>A0A6I6K631</accession>
<dbReference type="PRINTS" id="PR01790">
    <property type="entry name" value="SMP30FAMILY"/>
</dbReference>
<evidence type="ECO:0000259" key="5">
    <source>
        <dbReference type="Pfam" id="PF08450"/>
    </source>
</evidence>